<dbReference type="PANTHER" id="PTHR44196:SF1">
    <property type="entry name" value="DEHYDROGENASE_REDUCTASE SDR FAMILY MEMBER 7B"/>
    <property type="match status" value="1"/>
</dbReference>
<evidence type="ECO:0000256" key="3">
    <source>
        <dbReference type="RuleBase" id="RU000363"/>
    </source>
</evidence>
<dbReference type="Proteomes" id="UP001216579">
    <property type="component" value="Unassembled WGS sequence"/>
</dbReference>
<sequence>MATTKSPLKGLSALVTGGSRGLGLLIARELASRGCRLLICARDADELRRAEEELRATGAEVHSTVADLTDAATPERLVADAQERFGHVDILVNNAGIIQVGPMETMTEQDFREAMELMFFAQLRMVLAVLPGMRSRGTGRIVNITSIGGRVAVPHLLPYSAAKFAATGFSDGLRAELAPTGISVTTVIPGLMRTGSHFAARFGGNAEQEYAWFATGAGMPLLSMNAGRAARAIVRAAERRRPEIILTPAAKAAVRLHGVAPVTAVRMLSLVDRLLPSSGNGTGPVQTMSGVQACERLDSRLVDRVTALANRAARHHNEPVPARLGRWSVPVKEGK</sequence>
<evidence type="ECO:0000259" key="4">
    <source>
        <dbReference type="SMART" id="SM00822"/>
    </source>
</evidence>
<dbReference type="PRINTS" id="PR00080">
    <property type="entry name" value="SDRFAMILY"/>
</dbReference>
<dbReference type="InterPro" id="IPR036291">
    <property type="entry name" value="NAD(P)-bd_dom_sf"/>
</dbReference>
<dbReference type="Gene3D" id="3.40.50.720">
    <property type="entry name" value="NAD(P)-binding Rossmann-like Domain"/>
    <property type="match status" value="1"/>
</dbReference>
<dbReference type="InterPro" id="IPR020904">
    <property type="entry name" value="Sc_DH/Rdtase_CS"/>
</dbReference>
<dbReference type="Pfam" id="PF00106">
    <property type="entry name" value="adh_short"/>
    <property type="match status" value="1"/>
</dbReference>
<accession>A0ABT5ZD76</accession>
<dbReference type="InterPro" id="IPR002347">
    <property type="entry name" value="SDR_fam"/>
</dbReference>
<evidence type="ECO:0000313" key="5">
    <source>
        <dbReference type="EMBL" id="MDF3287778.1"/>
    </source>
</evidence>
<proteinExistence type="inferred from homology"/>
<dbReference type="SUPFAM" id="SSF51735">
    <property type="entry name" value="NAD(P)-binding Rossmann-fold domains"/>
    <property type="match status" value="1"/>
</dbReference>
<evidence type="ECO:0000313" key="6">
    <source>
        <dbReference type="Proteomes" id="UP001216579"/>
    </source>
</evidence>
<keyword evidence="2" id="KW-0560">Oxidoreductase</keyword>
<feature type="domain" description="Ketoreductase" evidence="4">
    <location>
        <begin position="11"/>
        <end position="195"/>
    </location>
</feature>
<comment type="similarity">
    <text evidence="1 3">Belongs to the short-chain dehydrogenases/reductases (SDR) family.</text>
</comment>
<protein>
    <submittedName>
        <fullName evidence="5">SDR family oxidoreductase</fullName>
    </submittedName>
</protein>
<name>A0ABT5ZD76_9ACTN</name>
<dbReference type="PRINTS" id="PR00081">
    <property type="entry name" value="GDHRDH"/>
</dbReference>
<dbReference type="RefSeq" id="WP_276091666.1">
    <property type="nucleotide sequence ID" value="NZ_JARJBC010000001.1"/>
</dbReference>
<dbReference type="PROSITE" id="PS00061">
    <property type="entry name" value="ADH_SHORT"/>
    <property type="match status" value="1"/>
</dbReference>
<reference evidence="5 6" key="1">
    <citation type="submission" date="2023-03" db="EMBL/GenBank/DDBJ databases">
        <title>Draft genome sequence of Streptomyces sp. RB6PN23 isolated from peat swamp forest in Thailand.</title>
        <authorList>
            <person name="Klaysubun C."/>
            <person name="Duangmal K."/>
        </authorList>
    </citation>
    <scope>NUCLEOTIDE SEQUENCE [LARGE SCALE GENOMIC DNA]</scope>
    <source>
        <strain evidence="5 6">RB6PN23</strain>
    </source>
</reference>
<comment type="caution">
    <text evidence="5">The sequence shown here is derived from an EMBL/GenBank/DDBJ whole genome shotgun (WGS) entry which is preliminary data.</text>
</comment>
<keyword evidence="6" id="KW-1185">Reference proteome</keyword>
<organism evidence="5 6">
    <name type="scientific">Streptomyces silvisoli</name>
    <dbReference type="NCBI Taxonomy" id="3034235"/>
    <lineage>
        <taxon>Bacteria</taxon>
        <taxon>Bacillati</taxon>
        <taxon>Actinomycetota</taxon>
        <taxon>Actinomycetes</taxon>
        <taxon>Kitasatosporales</taxon>
        <taxon>Streptomycetaceae</taxon>
        <taxon>Streptomyces</taxon>
    </lineage>
</organism>
<dbReference type="SMART" id="SM00822">
    <property type="entry name" value="PKS_KR"/>
    <property type="match status" value="1"/>
</dbReference>
<gene>
    <name evidence="5" type="ORF">P3G67_00700</name>
</gene>
<dbReference type="InterPro" id="IPR057326">
    <property type="entry name" value="KR_dom"/>
</dbReference>
<evidence type="ECO:0000256" key="2">
    <source>
        <dbReference type="ARBA" id="ARBA00023002"/>
    </source>
</evidence>
<dbReference type="EMBL" id="JARJBC010000001">
    <property type="protein sequence ID" value="MDF3287778.1"/>
    <property type="molecule type" value="Genomic_DNA"/>
</dbReference>
<evidence type="ECO:0000256" key="1">
    <source>
        <dbReference type="ARBA" id="ARBA00006484"/>
    </source>
</evidence>
<dbReference type="PANTHER" id="PTHR44196">
    <property type="entry name" value="DEHYDROGENASE/REDUCTASE SDR FAMILY MEMBER 7B"/>
    <property type="match status" value="1"/>
</dbReference>